<organism evidence="1 2">
    <name type="scientific">Aliikangiella maris</name>
    <dbReference type="NCBI Taxonomy" id="3162458"/>
    <lineage>
        <taxon>Bacteria</taxon>
        <taxon>Pseudomonadati</taxon>
        <taxon>Pseudomonadota</taxon>
        <taxon>Gammaproteobacteria</taxon>
        <taxon>Oceanospirillales</taxon>
        <taxon>Pleioneaceae</taxon>
        <taxon>Aliikangiella</taxon>
    </lineage>
</organism>
<gene>
    <name evidence="1" type="ORF">ABVT43_01960</name>
</gene>
<accession>A0ABV2BPN1</accession>
<sequence>MYLKIQSDCITFRVSQAEAQQLLNTGEIKDSITLNPLNQIQYMVKTTNNNAELLFDFGSQLKFTLCVNKQVLESEVKDRPSKQGIKITSSTAISAFLEIDLKSK</sequence>
<comment type="caution">
    <text evidence="1">The sequence shown here is derived from an EMBL/GenBank/DDBJ whole genome shotgun (WGS) entry which is preliminary data.</text>
</comment>
<dbReference type="Pfam" id="PF22668">
    <property type="entry name" value="DUF7009"/>
    <property type="match status" value="1"/>
</dbReference>
<dbReference type="InterPro" id="IPR053825">
    <property type="entry name" value="DUF7009"/>
</dbReference>
<dbReference type="EMBL" id="JBEVCJ010000001">
    <property type="protein sequence ID" value="MET1253880.1"/>
    <property type="molecule type" value="Genomic_DNA"/>
</dbReference>
<dbReference type="RefSeq" id="WP_353873419.1">
    <property type="nucleotide sequence ID" value="NZ_JBEVCJ010000001.1"/>
</dbReference>
<protein>
    <submittedName>
        <fullName evidence="1">Uncharacterized protein</fullName>
    </submittedName>
</protein>
<keyword evidence="2" id="KW-1185">Reference proteome</keyword>
<evidence type="ECO:0000313" key="2">
    <source>
        <dbReference type="Proteomes" id="UP001548189"/>
    </source>
</evidence>
<dbReference type="Proteomes" id="UP001548189">
    <property type="component" value="Unassembled WGS sequence"/>
</dbReference>
<evidence type="ECO:0000313" key="1">
    <source>
        <dbReference type="EMBL" id="MET1253880.1"/>
    </source>
</evidence>
<proteinExistence type="predicted"/>
<name>A0ABV2BPN1_9GAMM</name>
<reference evidence="1 2" key="1">
    <citation type="submission" date="2024-06" db="EMBL/GenBank/DDBJ databases">
        <authorList>
            <person name="Li F."/>
        </authorList>
    </citation>
    <scope>NUCLEOTIDE SEQUENCE [LARGE SCALE GENOMIC DNA]</scope>
    <source>
        <strain evidence="1 2">GXAS 311</strain>
    </source>
</reference>